<reference evidence="1 2" key="2">
    <citation type="journal article" date="2022" name="Mol. Ecol. Resour.">
        <title>The genomes of chicory, endive, great burdock and yacon provide insights into Asteraceae paleo-polyploidization history and plant inulin production.</title>
        <authorList>
            <person name="Fan W."/>
            <person name="Wang S."/>
            <person name="Wang H."/>
            <person name="Wang A."/>
            <person name="Jiang F."/>
            <person name="Liu H."/>
            <person name="Zhao H."/>
            <person name="Xu D."/>
            <person name="Zhang Y."/>
        </authorList>
    </citation>
    <scope>NUCLEOTIDE SEQUENCE [LARGE SCALE GENOMIC DNA]</scope>
    <source>
        <strain evidence="2">cv. Yunnan</strain>
        <tissue evidence="1">Leaves</tissue>
    </source>
</reference>
<reference evidence="2" key="1">
    <citation type="journal article" date="2022" name="Mol. Ecol. Resour.">
        <title>The genomes of chicory, endive, great burdock and yacon provide insights into Asteraceae palaeo-polyploidization history and plant inulin production.</title>
        <authorList>
            <person name="Fan W."/>
            <person name="Wang S."/>
            <person name="Wang H."/>
            <person name="Wang A."/>
            <person name="Jiang F."/>
            <person name="Liu H."/>
            <person name="Zhao H."/>
            <person name="Xu D."/>
            <person name="Zhang Y."/>
        </authorList>
    </citation>
    <scope>NUCLEOTIDE SEQUENCE [LARGE SCALE GENOMIC DNA]</scope>
    <source>
        <strain evidence="2">cv. Yunnan</strain>
    </source>
</reference>
<dbReference type="EMBL" id="CM042040">
    <property type="protein sequence ID" value="KAI3717339.1"/>
    <property type="molecule type" value="Genomic_DNA"/>
</dbReference>
<keyword evidence="2" id="KW-1185">Reference proteome</keyword>
<evidence type="ECO:0000313" key="2">
    <source>
        <dbReference type="Proteomes" id="UP001056120"/>
    </source>
</evidence>
<organism evidence="1 2">
    <name type="scientific">Smallanthus sonchifolius</name>
    <dbReference type="NCBI Taxonomy" id="185202"/>
    <lineage>
        <taxon>Eukaryota</taxon>
        <taxon>Viridiplantae</taxon>
        <taxon>Streptophyta</taxon>
        <taxon>Embryophyta</taxon>
        <taxon>Tracheophyta</taxon>
        <taxon>Spermatophyta</taxon>
        <taxon>Magnoliopsida</taxon>
        <taxon>eudicotyledons</taxon>
        <taxon>Gunneridae</taxon>
        <taxon>Pentapetalae</taxon>
        <taxon>asterids</taxon>
        <taxon>campanulids</taxon>
        <taxon>Asterales</taxon>
        <taxon>Asteraceae</taxon>
        <taxon>Asteroideae</taxon>
        <taxon>Heliantheae alliance</taxon>
        <taxon>Millerieae</taxon>
        <taxon>Smallanthus</taxon>
    </lineage>
</organism>
<protein>
    <submittedName>
        <fullName evidence="1">Uncharacterized protein</fullName>
    </submittedName>
</protein>
<name>A0ACB9B600_9ASTR</name>
<gene>
    <name evidence="1" type="ORF">L1987_68901</name>
</gene>
<evidence type="ECO:0000313" key="1">
    <source>
        <dbReference type="EMBL" id="KAI3717339.1"/>
    </source>
</evidence>
<sequence>MTNNSLHLCESETDEEGGFRRHDADWWFQASSDGGGKRLYQSIMELRNESDADGGYRQSDTEMVPGGGGRRWGEILAADNGDDGGGSRRRKERV</sequence>
<accession>A0ACB9B600</accession>
<proteinExistence type="predicted"/>
<comment type="caution">
    <text evidence="1">The sequence shown here is derived from an EMBL/GenBank/DDBJ whole genome shotgun (WGS) entry which is preliminary data.</text>
</comment>
<dbReference type="Proteomes" id="UP001056120">
    <property type="component" value="Linkage Group LG23"/>
</dbReference>